<proteinExistence type="predicted"/>
<dbReference type="AlphaFoldDB" id="A0A1C4VVB9"/>
<accession>A0A1C4VVB9</accession>
<gene>
    <name evidence="2" type="ORF">GA0074695_1830</name>
</gene>
<keyword evidence="3" id="KW-1185">Reference proteome</keyword>
<dbReference type="PANTHER" id="PTHR21666:SF270">
    <property type="entry name" value="MUREIN HYDROLASE ACTIVATOR ENVC"/>
    <property type="match status" value="1"/>
</dbReference>
<evidence type="ECO:0000313" key="2">
    <source>
        <dbReference type="EMBL" id="SCE87946.1"/>
    </source>
</evidence>
<organism evidence="2 3">
    <name type="scientific">Micromonospora viridifaciens</name>
    <dbReference type="NCBI Taxonomy" id="1881"/>
    <lineage>
        <taxon>Bacteria</taxon>
        <taxon>Bacillati</taxon>
        <taxon>Actinomycetota</taxon>
        <taxon>Actinomycetes</taxon>
        <taxon>Micromonosporales</taxon>
        <taxon>Micromonosporaceae</taxon>
        <taxon>Micromonospora</taxon>
    </lineage>
</organism>
<name>A0A1C4VVB9_MICVI</name>
<feature type="domain" description="M23ase beta-sheet core" evidence="1">
    <location>
        <begin position="123"/>
        <end position="187"/>
    </location>
</feature>
<dbReference type="Pfam" id="PF01551">
    <property type="entry name" value="Peptidase_M23"/>
    <property type="match status" value="1"/>
</dbReference>
<dbReference type="Proteomes" id="UP000198242">
    <property type="component" value="Chromosome I"/>
</dbReference>
<dbReference type="GO" id="GO:0004222">
    <property type="term" value="F:metalloendopeptidase activity"/>
    <property type="evidence" value="ECO:0007669"/>
    <property type="project" value="TreeGrafter"/>
</dbReference>
<protein>
    <submittedName>
        <fullName evidence="2">Peptidase family M23</fullName>
    </submittedName>
</protein>
<dbReference type="Gene3D" id="2.70.70.10">
    <property type="entry name" value="Glucose Permease (Domain IIA)"/>
    <property type="match status" value="1"/>
</dbReference>
<dbReference type="EMBL" id="LT607411">
    <property type="protein sequence ID" value="SCE87946.1"/>
    <property type="molecule type" value="Genomic_DNA"/>
</dbReference>
<dbReference type="InterPro" id="IPR050570">
    <property type="entry name" value="Cell_wall_metabolism_enzyme"/>
</dbReference>
<evidence type="ECO:0000259" key="1">
    <source>
        <dbReference type="Pfam" id="PF01551"/>
    </source>
</evidence>
<evidence type="ECO:0000313" key="3">
    <source>
        <dbReference type="Proteomes" id="UP000198242"/>
    </source>
</evidence>
<dbReference type="CDD" id="cd12797">
    <property type="entry name" value="M23_peptidase"/>
    <property type="match status" value="1"/>
</dbReference>
<dbReference type="InterPro" id="IPR016047">
    <property type="entry name" value="M23ase_b-sheet_dom"/>
</dbReference>
<dbReference type="OrthoDB" id="9809488at2"/>
<dbReference type="RefSeq" id="WP_089005836.1">
    <property type="nucleotide sequence ID" value="NZ_LT607411.1"/>
</dbReference>
<dbReference type="InterPro" id="IPR011055">
    <property type="entry name" value="Dup_hybrid_motif"/>
</dbReference>
<dbReference type="PANTHER" id="PTHR21666">
    <property type="entry name" value="PEPTIDASE-RELATED"/>
    <property type="match status" value="1"/>
</dbReference>
<reference evidence="3" key="1">
    <citation type="submission" date="2016-06" db="EMBL/GenBank/DDBJ databases">
        <authorList>
            <person name="Varghese N."/>
            <person name="Submissions Spin"/>
        </authorList>
    </citation>
    <scope>NUCLEOTIDE SEQUENCE [LARGE SCALE GENOMIC DNA]</scope>
    <source>
        <strain evidence="3">DSM 43909</strain>
    </source>
</reference>
<dbReference type="SUPFAM" id="SSF51261">
    <property type="entry name" value="Duplicated hybrid motif"/>
    <property type="match status" value="1"/>
</dbReference>
<sequence>MSRARSGSMRPVVLRLPFQGTWIAENSPARRVPSHGTHAFGASHAIDFVAVRGGRTAPVRDWRSLLSVEPVDRFYAFDQPVVAPTGGRVVSAQDGVPDLVARRSPLARIPYALTQASRAREGARGLAGNHVILELGDGGPYLVVAHLRRGTVAVRPGEVMAAGQPLGRCGNSGNSTQPHVHLQVMDDVDPFRAVGVPMVFRDYRVRRRDGTEELVRTGVPDNGDVVEAVTNPG</sequence>